<evidence type="ECO:0000256" key="1">
    <source>
        <dbReference type="ARBA" id="ARBA00007164"/>
    </source>
</evidence>
<name>A0A1G2KRL4_9BACT</name>
<feature type="active site" description="Acyl-ester intermediate" evidence="7">
    <location>
        <position position="93"/>
    </location>
</feature>
<dbReference type="PRINTS" id="PR00725">
    <property type="entry name" value="DADACBPTASE1"/>
</dbReference>
<dbReference type="AlphaFoldDB" id="A0A1G2KRL4"/>
<comment type="caution">
    <text evidence="11">The sequence shown here is derived from an EMBL/GenBank/DDBJ whole genome shotgun (WGS) entry which is preliminary data.</text>
</comment>
<evidence type="ECO:0000256" key="9">
    <source>
        <dbReference type="RuleBase" id="RU004016"/>
    </source>
</evidence>
<dbReference type="PANTHER" id="PTHR21581:SF6">
    <property type="entry name" value="TRAFFICKING PROTEIN PARTICLE COMPLEX SUBUNIT 12"/>
    <property type="match status" value="1"/>
</dbReference>
<dbReference type="InterPro" id="IPR018044">
    <property type="entry name" value="Peptidase_S11"/>
</dbReference>
<dbReference type="InterPro" id="IPR012338">
    <property type="entry name" value="Beta-lactam/transpept-like"/>
</dbReference>
<dbReference type="GO" id="GO:0071555">
    <property type="term" value="P:cell wall organization"/>
    <property type="evidence" value="ECO:0007669"/>
    <property type="project" value="UniProtKB-KW"/>
</dbReference>
<dbReference type="GO" id="GO:0009002">
    <property type="term" value="F:serine-type D-Ala-D-Ala carboxypeptidase activity"/>
    <property type="evidence" value="ECO:0007669"/>
    <property type="project" value="InterPro"/>
</dbReference>
<feature type="active site" description="Proton acceptor" evidence="7">
    <location>
        <position position="96"/>
    </location>
</feature>
<evidence type="ECO:0000259" key="10">
    <source>
        <dbReference type="Pfam" id="PF00768"/>
    </source>
</evidence>
<protein>
    <recommendedName>
        <fullName evidence="10">Peptidase S11 D-alanyl-D-alanine carboxypeptidase A N-terminal domain-containing protein</fullName>
    </recommendedName>
</protein>
<organism evidence="11 12">
    <name type="scientific">Candidatus Sungbacteria bacterium RIFCSPHIGHO2_02_FULL_49_20</name>
    <dbReference type="NCBI Taxonomy" id="1802272"/>
    <lineage>
        <taxon>Bacteria</taxon>
        <taxon>Candidatus Sungiibacteriota</taxon>
    </lineage>
</organism>
<dbReference type="Gene3D" id="3.40.710.10">
    <property type="entry name" value="DD-peptidase/beta-lactamase superfamily"/>
    <property type="match status" value="1"/>
</dbReference>
<keyword evidence="6" id="KW-0961">Cell wall biogenesis/degradation</keyword>
<feature type="domain" description="Peptidase S11 D-alanyl-D-alanine carboxypeptidase A N-terminal" evidence="10">
    <location>
        <begin position="59"/>
        <end position="277"/>
    </location>
</feature>
<keyword evidence="2" id="KW-0732">Signal</keyword>
<evidence type="ECO:0000256" key="6">
    <source>
        <dbReference type="ARBA" id="ARBA00023316"/>
    </source>
</evidence>
<dbReference type="GO" id="GO:0006508">
    <property type="term" value="P:proteolysis"/>
    <property type="evidence" value="ECO:0007669"/>
    <property type="project" value="InterPro"/>
</dbReference>
<dbReference type="PANTHER" id="PTHR21581">
    <property type="entry name" value="D-ALANYL-D-ALANINE CARBOXYPEPTIDASE"/>
    <property type="match status" value="1"/>
</dbReference>
<keyword evidence="4" id="KW-0133">Cell shape</keyword>
<proteinExistence type="inferred from homology"/>
<dbReference type="EMBL" id="MHQK01000035">
    <property type="protein sequence ID" value="OHA01111.1"/>
    <property type="molecule type" value="Genomic_DNA"/>
</dbReference>
<keyword evidence="3" id="KW-0378">Hydrolase</keyword>
<evidence type="ECO:0000256" key="8">
    <source>
        <dbReference type="PIRSR" id="PIRSR618044-2"/>
    </source>
</evidence>
<keyword evidence="5" id="KW-0573">Peptidoglycan synthesis</keyword>
<dbReference type="GO" id="GO:0008360">
    <property type="term" value="P:regulation of cell shape"/>
    <property type="evidence" value="ECO:0007669"/>
    <property type="project" value="UniProtKB-KW"/>
</dbReference>
<feature type="binding site" evidence="8">
    <location>
        <position position="261"/>
    </location>
    <ligand>
        <name>substrate</name>
    </ligand>
</feature>
<dbReference type="GO" id="GO:0009252">
    <property type="term" value="P:peptidoglycan biosynthetic process"/>
    <property type="evidence" value="ECO:0007669"/>
    <property type="project" value="UniProtKB-KW"/>
</dbReference>
<evidence type="ECO:0000256" key="7">
    <source>
        <dbReference type="PIRSR" id="PIRSR618044-1"/>
    </source>
</evidence>
<evidence type="ECO:0000313" key="12">
    <source>
        <dbReference type="Proteomes" id="UP000178710"/>
    </source>
</evidence>
<feature type="active site" evidence="7">
    <location>
        <position position="147"/>
    </location>
</feature>
<evidence type="ECO:0000313" key="11">
    <source>
        <dbReference type="EMBL" id="OHA01111.1"/>
    </source>
</evidence>
<dbReference type="Proteomes" id="UP000178710">
    <property type="component" value="Unassembled WGS sequence"/>
</dbReference>
<evidence type="ECO:0000256" key="4">
    <source>
        <dbReference type="ARBA" id="ARBA00022960"/>
    </source>
</evidence>
<accession>A0A1G2KRL4</accession>
<reference evidence="11 12" key="1">
    <citation type="journal article" date="2016" name="Nat. Commun.">
        <title>Thousands of microbial genomes shed light on interconnected biogeochemical processes in an aquifer system.</title>
        <authorList>
            <person name="Anantharaman K."/>
            <person name="Brown C.T."/>
            <person name="Hug L.A."/>
            <person name="Sharon I."/>
            <person name="Castelle C.J."/>
            <person name="Probst A.J."/>
            <person name="Thomas B.C."/>
            <person name="Singh A."/>
            <person name="Wilkins M.J."/>
            <person name="Karaoz U."/>
            <person name="Brodie E.L."/>
            <person name="Williams K.H."/>
            <person name="Hubbard S.S."/>
            <person name="Banfield J.F."/>
        </authorList>
    </citation>
    <scope>NUCLEOTIDE SEQUENCE [LARGE SCALE GENOMIC DNA]</scope>
</reference>
<evidence type="ECO:0000256" key="2">
    <source>
        <dbReference type="ARBA" id="ARBA00022729"/>
    </source>
</evidence>
<comment type="similarity">
    <text evidence="1 9">Belongs to the peptidase S11 family.</text>
</comment>
<sequence>MTWYRVTAAAGVFFVTLVGTSVALVSSENSRLAEKPAATDAFSQLPRTPKYAAGIVLATVNTDKIQAESFIAATESGVVLASRNTDAEVPIASLTKIMTALMLKELGGDLTITLTESAKRVTPKISDVPVGEELAANTAKTMLLVESDNDIATAIAETVGQKLRSDNTSAEDVFRRAMNQRARELGLSRTHFRNPTGLDEFGHLSTATDLFRLVQYIDANRPGFWDETASPPKSVTSLSGRKYPIKSSSLLLSHPGIIGIKTGLTDNAEGALVIRYRFTDFPEDIIVVILRSPDRFRDGELLLGAIERAFRRNSK</sequence>
<gene>
    <name evidence="11" type="ORF">A3C12_02430</name>
</gene>
<dbReference type="InterPro" id="IPR001967">
    <property type="entry name" value="Peptidase_S11_N"/>
</dbReference>
<dbReference type="SUPFAM" id="SSF56601">
    <property type="entry name" value="beta-lactamase/transpeptidase-like"/>
    <property type="match status" value="1"/>
</dbReference>
<dbReference type="Pfam" id="PF00768">
    <property type="entry name" value="Peptidase_S11"/>
    <property type="match status" value="1"/>
</dbReference>
<evidence type="ECO:0000256" key="5">
    <source>
        <dbReference type="ARBA" id="ARBA00022984"/>
    </source>
</evidence>
<evidence type="ECO:0000256" key="3">
    <source>
        <dbReference type="ARBA" id="ARBA00022801"/>
    </source>
</evidence>